<evidence type="ECO:0000259" key="3">
    <source>
        <dbReference type="Pfam" id="PF01467"/>
    </source>
</evidence>
<name>A0A1F7GZ68_9BACT</name>
<dbReference type="Proteomes" id="UP000177913">
    <property type="component" value="Unassembled WGS sequence"/>
</dbReference>
<keyword evidence="2" id="KW-0342">GTP-binding</keyword>
<keyword evidence="1" id="KW-0547">Nucleotide-binding</keyword>
<dbReference type="HAMAP" id="MF_00590">
    <property type="entry name" value="Dephospho_CoA_kinase_GTP_dep"/>
    <property type="match status" value="1"/>
</dbReference>
<dbReference type="NCBIfam" id="TIGR00125">
    <property type="entry name" value="cyt_tran_rel"/>
    <property type="match status" value="1"/>
</dbReference>
<dbReference type="GO" id="GO:0015937">
    <property type="term" value="P:coenzyme A biosynthetic process"/>
    <property type="evidence" value="ECO:0007669"/>
    <property type="project" value="InterPro"/>
</dbReference>
<dbReference type="GO" id="GO:0005525">
    <property type="term" value="F:GTP binding"/>
    <property type="evidence" value="ECO:0007669"/>
    <property type="project" value="UniProtKB-KW"/>
</dbReference>
<evidence type="ECO:0000313" key="5">
    <source>
        <dbReference type="Proteomes" id="UP000177913"/>
    </source>
</evidence>
<sequence>MNRFSHLVFAGTFDRLHIGHKKLLDKAFKLTEKVSIGITTEKLYKSKPLANLILTYEVRRRAVEQYIRERKWLKRARFFRLDDIYGPAVVDRTIDSILVTELTRINAEKVNKIRVENGLPSMEIIVAPLVRGDDGEVVTSERIRLGEIDRGGHNFQFSIFNFQKKALTLPRYLRKELRKPLGKLIGGAESQLEQTALKVYRYIDITIYPMVITVGDIVTMSMLRVGFDPDVKIIDLRSRRKPINSKLEYLNSKQYQNSNDKNSKRFKNLNLENLNLFRISDLGFRIYNNPPGSINLRTALIIKKAIRSYINNKNRSWIVVKGEEDLLALPAILFAPLHSVVLYGQIDLGVVMVEVTEDKKMKVREILRKFK</sequence>
<comment type="caution">
    <text evidence="4">The sequence shown here is derived from an EMBL/GenBank/DDBJ whole genome shotgun (WGS) entry which is preliminary data.</text>
</comment>
<dbReference type="InterPro" id="IPR004821">
    <property type="entry name" value="Cyt_trans-like"/>
</dbReference>
<dbReference type="InterPro" id="IPR014729">
    <property type="entry name" value="Rossmann-like_a/b/a_fold"/>
</dbReference>
<dbReference type="PANTHER" id="PTHR40732:SF1">
    <property type="entry name" value="GTP-DEPENDENT DEPHOSPHO-COA KINASE"/>
    <property type="match status" value="1"/>
</dbReference>
<dbReference type="GO" id="GO:0016301">
    <property type="term" value="F:kinase activity"/>
    <property type="evidence" value="ECO:0007669"/>
    <property type="project" value="InterPro"/>
</dbReference>
<gene>
    <name evidence="4" type="ORF">A3C25_00695</name>
</gene>
<dbReference type="SUPFAM" id="SSF52374">
    <property type="entry name" value="Nucleotidylyl transferase"/>
    <property type="match status" value="1"/>
</dbReference>
<organism evidence="4 5">
    <name type="scientific">Candidatus Roizmanbacteria bacterium RIFCSPHIGHO2_02_FULL_38_11</name>
    <dbReference type="NCBI Taxonomy" id="1802039"/>
    <lineage>
        <taxon>Bacteria</taxon>
        <taxon>Candidatus Roizmaniibacteriota</taxon>
    </lineage>
</organism>
<dbReference type="Pfam" id="PF04019">
    <property type="entry name" value="DUF359"/>
    <property type="match status" value="1"/>
</dbReference>
<feature type="domain" description="Cytidyltransferase-like" evidence="3">
    <location>
        <begin position="8"/>
        <end position="82"/>
    </location>
</feature>
<accession>A0A1F7GZ68</accession>
<evidence type="ECO:0000256" key="1">
    <source>
        <dbReference type="ARBA" id="ARBA00022741"/>
    </source>
</evidence>
<evidence type="ECO:0000313" key="4">
    <source>
        <dbReference type="EMBL" id="OGK24359.1"/>
    </source>
</evidence>
<protein>
    <recommendedName>
        <fullName evidence="3">Cytidyltransferase-like domain-containing protein</fullName>
    </recommendedName>
</protein>
<reference evidence="4 5" key="1">
    <citation type="journal article" date="2016" name="Nat. Commun.">
        <title>Thousands of microbial genomes shed light on interconnected biogeochemical processes in an aquifer system.</title>
        <authorList>
            <person name="Anantharaman K."/>
            <person name="Brown C.T."/>
            <person name="Hug L.A."/>
            <person name="Sharon I."/>
            <person name="Castelle C.J."/>
            <person name="Probst A.J."/>
            <person name="Thomas B.C."/>
            <person name="Singh A."/>
            <person name="Wilkins M.J."/>
            <person name="Karaoz U."/>
            <person name="Brodie E.L."/>
            <person name="Williams K.H."/>
            <person name="Hubbard S.S."/>
            <person name="Banfield J.F."/>
        </authorList>
    </citation>
    <scope>NUCLEOTIDE SEQUENCE [LARGE SCALE GENOMIC DNA]</scope>
</reference>
<evidence type="ECO:0000256" key="2">
    <source>
        <dbReference type="ARBA" id="ARBA00023134"/>
    </source>
</evidence>
<dbReference type="AlphaFoldDB" id="A0A1F7GZ68"/>
<dbReference type="NCBIfam" id="NF001985">
    <property type="entry name" value="PRK00777.1"/>
    <property type="match status" value="1"/>
</dbReference>
<proteinExistence type="inferred from homology"/>
<dbReference type="InterPro" id="IPR007164">
    <property type="entry name" value="GTP-dep_dephospho-CoA_kin"/>
</dbReference>
<dbReference type="EMBL" id="MFZO01000035">
    <property type="protein sequence ID" value="OGK24359.1"/>
    <property type="molecule type" value="Genomic_DNA"/>
</dbReference>
<dbReference type="Gene3D" id="3.40.50.620">
    <property type="entry name" value="HUPs"/>
    <property type="match status" value="1"/>
</dbReference>
<dbReference type="PANTHER" id="PTHR40732">
    <property type="entry name" value="UPF0218 PROTEIN TK1697"/>
    <property type="match status" value="1"/>
</dbReference>
<dbReference type="Pfam" id="PF01467">
    <property type="entry name" value="CTP_transf_like"/>
    <property type="match status" value="1"/>
</dbReference>